<dbReference type="KEGG" id="nfl:COO91_09605"/>
<keyword evidence="1" id="KW-0614">Plasmid</keyword>
<accession>A0A2K8T6U6</accession>
<dbReference type="Proteomes" id="UP000232003">
    <property type="component" value="Plasmid pNFSY05"/>
</dbReference>
<dbReference type="AlphaFoldDB" id="A0A2K8T6U6"/>
<evidence type="ECO:0000313" key="2">
    <source>
        <dbReference type="Proteomes" id="UP000232003"/>
    </source>
</evidence>
<evidence type="ECO:0000313" key="1">
    <source>
        <dbReference type="EMBL" id="AUB43428.1"/>
    </source>
</evidence>
<dbReference type="EMBL" id="CP024790">
    <property type="protein sequence ID" value="AUB43428.1"/>
    <property type="molecule type" value="Genomic_DNA"/>
</dbReference>
<gene>
    <name evidence="1" type="ORF">COO91_09605</name>
</gene>
<name>A0A2K8T6U6_9NOSO</name>
<reference evidence="1 2" key="1">
    <citation type="submission" date="2017-11" db="EMBL/GenBank/DDBJ databases">
        <title>Complete genome of a free-living desiccation-tolerant cyanobacterium and its photosynthetic adaptation to extreme terrestrial habitat.</title>
        <authorList>
            <person name="Shang J."/>
        </authorList>
    </citation>
    <scope>NUCLEOTIDE SEQUENCE [LARGE SCALE GENOMIC DNA]</scope>
    <source>
        <strain evidence="1 2">CCNUN1</strain>
        <plasmid evidence="2">pnfsy05</plasmid>
    </source>
</reference>
<sequence>MQSLGKLNCPYLTTVEEKLLGLIEREYGVIPIHNSQWATPRYANAIRN</sequence>
<geneLocation type="plasmid" evidence="2">
    <name>pnfsy05</name>
</geneLocation>
<keyword evidence="2" id="KW-1185">Reference proteome</keyword>
<proteinExistence type="predicted"/>
<organism evidence="1 2">
    <name type="scientific">Nostoc flagelliforme CCNUN1</name>
    <dbReference type="NCBI Taxonomy" id="2038116"/>
    <lineage>
        <taxon>Bacteria</taxon>
        <taxon>Bacillati</taxon>
        <taxon>Cyanobacteriota</taxon>
        <taxon>Cyanophyceae</taxon>
        <taxon>Nostocales</taxon>
        <taxon>Nostocaceae</taxon>
        <taxon>Nostoc</taxon>
    </lineage>
</organism>
<protein>
    <submittedName>
        <fullName evidence="1">Uncharacterized protein</fullName>
    </submittedName>
</protein>